<feature type="compositionally biased region" description="Basic and acidic residues" evidence="1">
    <location>
        <begin position="53"/>
        <end position="70"/>
    </location>
</feature>
<proteinExistence type="predicted"/>
<dbReference type="RefSeq" id="WP_255914180.1">
    <property type="nucleotide sequence ID" value="NZ_JANFQO010000008.1"/>
</dbReference>
<comment type="caution">
    <text evidence="2">The sequence shown here is derived from an EMBL/GenBank/DDBJ whole genome shotgun (WGS) entry which is preliminary data.</text>
</comment>
<dbReference type="InterPro" id="IPR010982">
    <property type="entry name" value="Lambda_DNA-bd_dom_sf"/>
</dbReference>
<name>A0ABT1QS74_9GAMM</name>
<gene>
    <name evidence="2" type="ORF">NM961_10385</name>
</gene>
<evidence type="ECO:0000313" key="2">
    <source>
        <dbReference type="EMBL" id="MCQ4165116.1"/>
    </source>
</evidence>
<protein>
    <submittedName>
        <fullName evidence="2">Helix-turn-helix domain-containing protein</fullName>
    </submittedName>
</protein>
<accession>A0ABT1QS74</accession>
<feature type="region of interest" description="Disordered" evidence="1">
    <location>
        <begin position="36"/>
        <end position="70"/>
    </location>
</feature>
<reference evidence="2" key="1">
    <citation type="submission" date="2022-07" db="EMBL/GenBank/DDBJ databases">
        <title>Tahibacter sp., a new gammaproteobacterium isolated from the silt sample collected at pig farm.</title>
        <authorList>
            <person name="Chen H."/>
        </authorList>
    </citation>
    <scope>NUCLEOTIDE SEQUENCE</scope>
    <source>
        <strain evidence="2">P2K</strain>
    </source>
</reference>
<dbReference type="EMBL" id="JANFQO010000008">
    <property type="protein sequence ID" value="MCQ4165116.1"/>
    <property type="molecule type" value="Genomic_DNA"/>
</dbReference>
<evidence type="ECO:0000313" key="3">
    <source>
        <dbReference type="Proteomes" id="UP001165498"/>
    </source>
</evidence>
<keyword evidence="3" id="KW-1185">Reference proteome</keyword>
<evidence type="ECO:0000256" key="1">
    <source>
        <dbReference type="SAM" id="MobiDB-lite"/>
    </source>
</evidence>
<dbReference type="Proteomes" id="UP001165498">
    <property type="component" value="Unassembled WGS sequence"/>
</dbReference>
<organism evidence="2 3">
    <name type="scientific">Tahibacter harae</name>
    <dbReference type="NCBI Taxonomy" id="2963937"/>
    <lineage>
        <taxon>Bacteria</taxon>
        <taxon>Pseudomonadati</taxon>
        <taxon>Pseudomonadota</taxon>
        <taxon>Gammaproteobacteria</taxon>
        <taxon>Lysobacterales</taxon>
        <taxon>Rhodanobacteraceae</taxon>
        <taxon>Tahibacter</taxon>
    </lineage>
</organism>
<sequence length="70" mass="7577">METNWSTIVEDLCAAGMTLEAIATAIGHSTSAVSEIRQGRTKQPKGNAALRLDALHRARCTDRRPKQEAA</sequence>
<dbReference type="SUPFAM" id="SSF47413">
    <property type="entry name" value="lambda repressor-like DNA-binding domains"/>
    <property type="match status" value="1"/>
</dbReference>